<dbReference type="RefSeq" id="YP_008410015.1">
    <property type="nucleotide sequence ID" value="NC_022064.1"/>
</dbReference>
<evidence type="ECO:0000313" key="2">
    <source>
        <dbReference type="Proteomes" id="UP000015555"/>
    </source>
</evidence>
<keyword evidence="2" id="KW-1185">Reference proteome</keyword>
<sequence length="135" mass="15221">MSCRRLRCPACGLFGRRARRRAADAEAQNHIAWAASLLAPQRSPEPVRMLHDDVDEYAAFHRRQIEAMDSPWKGMALGLHDHAPDEPCEATCTFYPAVTYDTADVVAETIGQLTYEEQSEMFGDPIADVIRRETE</sequence>
<name>S5YAY7_9CAUD</name>
<protein>
    <submittedName>
        <fullName evidence="1">Uncharacterized protein</fullName>
    </submittedName>
</protein>
<organism evidence="1 2">
    <name type="scientific">Mycobacterium phage Reprobate</name>
    <dbReference type="NCBI Taxonomy" id="1340828"/>
    <lineage>
        <taxon>Viruses</taxon>
        <taxon>Duplodnaviria</taxon>
        <taxon>Heunggongvirae</taxon>
        <taxon>Uroviricota</taxon>
        <taxon>Caudoviricetes</taxon>
        <taxon>Bclasvirinae</taxon>
        <taxon>Acadianvirus</taxon>
        <taxon>Acadianvirus reprobate</taxon>
    </lineage>
</organism>
<reference evidence="2" key="1">
    <citation type="submission" date="2013-05" db="EMBL/GenBank/DDBJ databases">
        <authorList>
            <person name="Gramoney N."/>
            <person name="Khoza Z."/>
            <person name="Mackenzie J.S."/>
            <person name="Masiteng M.B."/>
            <person name="Mhlamvu N.R."/>
            <person name="Moonsamy B."/>
            <person name="Pillay B."/>
            <person name="Larsen M.H."/>
            <person name="Jacobs W.Jr."/>
            <person name="Rubin E.J."/>
            <person name="Kasprowicz V.O."/>
            <person name="Bishai W.R."/>
            <person name="Bowman C.A."/>
            <person name="Russell D.A."/>
            <person name="Jacobs-Sera D."/>
            <person name="Hendrix R.W."/>
            <person name="Hatfull G.F."/>
        </authorList>
    </citation>
    <scope>NUCLEOTIDE SEQUENCE [LARGE SCALE GENOMIC DNA]</scope>
</reference>
<dbReference type="OrthoDB" id="28978at10239"/>
<dbReference type="KEGG" id="vg:16546940"/>
<proteinExistence type="predicted"/>
<evidence type="ECO:0000313" key="1">
    <source>
        <dbReference type="EMBL" id="AGT12830.1"/>
    </source>
</evidence>
<gene>
    <name evidence="1" type="primary">94</name>
    <name evidence="1" type="ORF">REPROBATE_94</name>
</gene>
<dbReference type="EMBL" id="KF024727">
    <property type="protein sequence ID" value="AGT12830.1"/>
    <property type="molecule type" value="Genomic_DNA"/>
</dbReference>
<accession>S5YAY7</accession>
<dbReference type="Proteomes" id="UP000015555">
    <property type="component" value="Segment"/>
</dbReference>
<dbReference type="GeneID" id="16546940"/>